<dbReference type="GO" id="GO:0042073">
    <property type="term" value="P:intraciliary transport"/>
    <property type="evidence" value="ECO:0007669"/>
    <property type="project" value="TreeGrafter"/>
</dbReference>
<dbReference type="Pfam" id="PF10498">
    <property type="entry name" value="IFT57"/>
    <property type="match status" value="1"/>
</dbReference>
<keyword evidence="4" id="KW-0966">Cell projection</keyword>
<dbReference type="GO" id="GO:1905515">
    <property type="term" value="P:non-motile cilium assembly"/>
    <property type="evidence" value="ECO:0007669"/>
    <property type="project" value="TreeGrafter"/>
</dbReference>
<dbReference type="EMBL" id="BNJQ01000018">
    <property type="protein sequence ID" value="GHP07879.1"/>
    <property type="molecule type" value="Genomic_DNA"/>
</dbReference>
<protein>
    <submittedName>
        <fullName evidence="7">Intraflagellar transport protein 57</fullName>
    </submittedName>
</protein>
<sequence length="407" mass="44748">MENVCEKLTLLNYETDFCSTGKPPWPLLSLTYFAIPSPTNNQNEQFFYFTSLTAWLLGKAGRNFPAPQQFDDPNATCTNILTELKALGFATPSYAPAKLKQGFGEAVCGVLEGLTDLVFERSGYKFQKPAYKEEPEIQVEVVDEDDPSLGTAAGGADPTKIDDNVEADDGDVEEEAYITQATPTKPSATAGPAGRSADDAGGAGDDDTLIASNIDPEAWRQEVERVAPQLRVTTVADAKDWRSHIEQTHQYYKSIGASFPETKTALEKVAFGVEDSVEKLATWEKYINHQFENLTSEYRAAREQLATVQEKYNINAEKLAEKTNELARISEQLEAVKTTMEERGETISDTSPLVKIKQAIKTLRAELQQMEVRIGVVGHTLMSKTIKTKQQSAAASPGDDEDSDVVL</sequence>
<comment type="similarity">
    <text evidence="2">Belongs to the IFT57 family.</text>
</comment>
<dbReference type="OrthoDB" id="423881at2759"/>
<dbReference type="GO" id="GO:0005794">
    <property type="term" value="C:Golgi apparatus"/>
    <property type="evidence" value="ECO:0007669"/>
    <property type="project" value="TreeGrafter"/>
</dbReference>
<dbReference type="AlphaFoldDB" id="A0A830HSB9"/>
<dbReference type="PANTHER" id="PTHR16011:SF0">
    <property type="entry name" value="INTRAFLAGELLAR TRANSPORT PROTEIN 57 HOMOLOG"/>
    <property type="match status" value="1"/>
</dbReference>
<dbReference type="InterPro" id="IPR019530">
    <property type="entry name" value="Intra-flagellar_transport_57"/>
</dbReference>
<feature type="region of interest" description="Disordered" evidence="6">
    <location>
        <begin position="181"/>
        <end position="206"/>
    </location>
</feature>
<accession>A0A830HSB9</accession>
<feature type="compositionally biased region" description="Acidic residues" evidence="6">
    <location>
        <begin position="398"/>
        <end position="407"/>
    </location>
</feature>
<proteinExistence type="inferred from homology"/>
<keyword evidence="3" id="KW-0969">Cilium</keyword>
<reference evidence="7" key="1">
    <citation type="submission" date="2020-10" db="EMBL/GenBank/DDBJ databases">
        <title>Unveiling of a novel bifunctional photoreceptor, Dualchrome1, isolated from a cosmopolitan green alga.</title>
        <authorList>
            <person name="Suzuki S."/>
            <person name="Kawachi M."/>
        </authorList>
    </citation>
    <scope>NUCLEOTIDE SEQUENCE</scope>
    <source>
        <strain evidence="7">NIES 2893</strain>
    </source>
</reference>
<name>A0A830HSB9_9CHLO</name>
<evidence type="ECO:0000256" key="2">
    <source>
        <dbReference type="ARBA" id="ARBA00009415"/>
    </source>
</evidence>
<dbReference type="GO" id="GO:0005815">
    <property type="term" value="C:microtubule organizing center"/>
    <property type="evidence" value="ECO:0007669"/>
    <property type="project" value="TreeGrafter"/>
</dbReference>
<dbReference type="GO" id="GO:0030992">
    <property type="term" value="C:intraciliary transport particle B"/>
    <property type="evidence" value="ECO:0007669"/>
    <property type="project" value="TreeGrafter"/>
</dbReference>
<dbReference type="Gene3D" id="1.20.5.300">
    <property type="match status" value="1"/>
</dbReference>
<dbReference type="PANTHER" id="PTHR16011">
    <property type="entry name" value="IFT57/HIPPI"/>
    <property type="match status" value="1"/>
</dbReference>
<evidence type="ECO:0000256" key="5">
    <source>
        <dbReference type="SAM" id="Coils"/>
    </source>
</evidence>
<evidence type="ECO:0000256" key="4">
    <source>
        <dbReference type="ARBA" id="ARBA00023273"/>
    </source>
</evidence>
<keyword evidence="5" id="KW-0175">Coiled coil</keyword>
<evidence type="ECO:0000256" key="6">
    <source>
        <dbReference type="SAM" id="MobiDB-lite"/>
    </source>
</evidence>
<keyword evidence="8" id="KW-1185">Reference proteome</keyword>
<feature type="coiled-coil region" evidence="5">
    <location>
        <begin position="291"/>
        <end position="373"/>
    </location>
</feature>
<comment type="subcellular location">
    <subcellularLocation>
        <location evidence="1">Cell projection</location>
        <location evidence="1">Cilium</location>
    </subcellularLocation>
</comment>
<evidence type="ECO:0000256" key="1">
    <source>
        <dbReference type="ARBA" id="ARBA00004138"/>
    </source>
</evidence>
<dbReference type="Proteomes" id="UP000660262">
    <property type="component" value="Unassembled WGS sequence"/>
</dbReference>
<dbReference type="GO" id="GO:0005929">
    <property type="term" value="C:cilium"/>
    <property type="evidence" value="ECO:0007669"/>
    <property type="project" value="UniProtKB-SubCell"/>
</dbReference>
<feature type="region of interest" description="Disordered" evidence="6">
    <location>
        <begin position="388"/>
        <end position="407"/>
    </location>
</feature>
<comment type="caution">
    <text evidence="7">The sequence shown here is derived from an EMBL/GenBank/DDBJ whole genome shotgun (WGS) entry which is preliminary data.</text>
</comment>
<evidence type="ECO:0000313" key="8">
    <source>
        <dbReference type="Proteomes" id="UP000660262"/>
    </source>
</evidence>
<evidence type="ECO:0000313" key="7">
    <source>
        <dbReference type="EMBL" id="GHP07879.1"/>
    </source>
</evidence>
<organism evidence="7 8">
    <name type="scientific">Pycnococcus provasolii</name>
    <dbReference type="NCBI Taxonomy" id="41880"/>
    <lineage>
        <taxon>Eukaryota</taxon>
        <taxon>Viridiplantae</taxon>
        <taxon>Chlorophyta</taxon>
        <taxon>Pseudoscourfieldiophyceae</taxon>
        <taxon>Pseudoscourfieldiales</taxon>
        <taxon>Pycnococcaceae</taxon>
        <taxon>Pycnococcus</taxon>
    </lineage>
</organism>
<gene>
    <name evidence="7" type="ORF">PPROV_000662100</name>
</gene>
<evidence type="ECO:0000256" key="3">
    <source>
        <dbReference type="ARBA" id="ARBA00023069"/>
    </source>
</evidence>
<keyword evidence="7" id="KW-0282">Flagellum</keyword>